<name>A0A7K3U5Y6_9HYPH</name>
<accession>A0A7K3U5Y6</accession>
<evidence type="ECO:0000256" key="2">
    <source>
        <dbReference type="PIRSR" id="PIRSR000390-1"/>
    </source>
</evidence>
<protein>
    <submittedName>
        <fullName evidence="5">DegT/DnrJ/EryC1/StrS family aminotransferase</fullName>
    </submittedName>
</protein>
<dbReference type="GO" id="GO:0008483">
    <property type="term" value="F:transaminase activity"/>
    <property type="evidence" value="ECO:0007669"/>
    <property type="project" value="UniProtKB-KW"/>
</dbReference>
<comment type="similarity">
    <text evidence="1 4">Belongs to the DegT/DnrJ/EryC1 family.</text>
</comment>
<dbReference type="Proteomes" id="UP000471753">
    <property type="component" value="Unassembled WGS sequence"/>
</dbReference>
<dbReference type="PIRSF" id="PIRSF000390">
    <property type="entry name" value="PLP_StrS"/>
    <property type="match status" value="1"/>
</dbReference>
<dbReference type="CDD" id="cd00616">
    <property type="entry name" value="AHBA_syn"/>
    <property type="match status" value="1"/>
</dbReference>
<dbReference type="GO" id="GO:0030170">
    <property type="term" value="F:pyridoxal phosphate binding"/>
    <property type="evidence" value="ECO:0007669"/>
    <property type="project" value="TreeGrafter"/>
</dbReference>
<keyword evidence="3 4" id="KW-0663">Pyridoxal phosphate</keyword>
<gene>
    <name evidence="5" type="ORF">GR197_00765</name>
</gene>
<sequence length="374" mass="40951">MSIRRVPVSQPLLGAEETHHVNNALAQGAISGFFGDYLPMFEQEFAAYCDCDHGVAVSSGTTALHLALATLSIGPGDEVLVASLTNMATFFAVLYQGAHPVPIDSEADTLNLDPTLLRAKITPRTKAILVVHLFGHPVDMDPVMEVAREHNLYVIEDCAEAHGARYKGRKVGGIGDIGCFSFYANKVITTGEGGMLTLNSAEWAARARNLKGLAFGDKNKFMHKDIGYNFRMTNLQAAIGHAQFGKIEQIIDAKRSIANAYTQRLGGRDDLQLPVEKPYARNVHWMYMVLVSGRNAGRRGEVMQALAQKGVESRENFLPYNMQEIFINRGWTSADECPVANDLGLRGFYLPSGPAIADDDIDYVCQSLIEALDQ</sequence>
<dbReference type="Gene3D" id="3.40.640.10">
    <property type="entry name" value="Type I PLP-dependent aspartate aminotransferase-like (Major domain)"/>
    <property type="match status" value="1"/>
</dbReference>
<dbReference type="SUPFAM" id="SSF53383">
    <property type="entry name" value="PLP-dependent transferases"/>
    <property type="match status" value="1"/>
</dbReference>
<dbReference type="PANTHER" id="PTHR30244:SF34">
    <property type="entry name" value="DTDP-4-AMINO-4,6-DIDEOXYGALACTOSE TRANSAMINASE"/>
    <property type="match status" value="1"/>
</dbReference>
<evidence type="ECO:0000313" key="6">
    <source>
        <dbReference type="Proteomes" id="UP000471753"/>
    </source>
</evidence>
<dbReference type="Gene3D" id="3.90.1150.10">
    <property type="entry name" value="Aspartate Aminotransferase, domain 1"/>
    <property type="match status" value="1"/>
</dbReference>
<evidence type="ECO:0000313" key="5">
    <source>
        <dbReference type="EMBL" id="NEJ69077.1"/>
    </source>
</evidence>
<dbReference type="EMBL" id="WUFT01000001">
    <property type="protein sequence ID" value="NEJ69077.1"/>
    <property type="molecule type" value="Genomic_DNA"/>
</dbReference>
<dbReference type="AlphaFoldDB" id="A0A7K3U5Y6"/>
<dbReference type="Pfam" id="PF01041">
    <property type="entry name" value="DegT_DnrJ_EryC1"/>
    <property type="match status" value="1"/>
</dbReference>
<reference evidence="5 6" key="1">
    <citation type="submission" date="2019-12" db="EMBL/GenBank/DDBJ databases">
        <title>Rhizobium genotypes associated with high levels of biological nitrogen fixation by grain legumes in a temperate-maritime cropping system.</title>
        <authorList>
            <person name="Maluk M."/>
            <person name="Francesc Ferrando Molina F."/>
            <person name="Lopez Del Egido L."/>
            <person name="Lafos M."/>
            <person name="Langarica-Fuentes A."/>
            <person name="Gebre Yohannes G."/>
            <person name="Young M.W."/>
            <person name="Martin P."/>
            <person name="Gantlett R."/>
            <person name="Kenicer G."/>
            <person name="Hawes C."/>
            <person name="Begg G.S."/>
            <person name="Quilliam R.S."/>
            <person name="Squire G.R."/>
            <person name="Poole P.S."/>
            <person name="Young P.W."/>
            <person name="Iannetta P.M."/>
            <person name="James E.K."/>
        </authorList>
    </citation>
    <scope>NUCLEOTIDE SEQUENCE [LARGE SCALE GENOMIC DNA]</scope>
    <source>
        <strain evidence="5 6">JHI366</strain>
    </source>
</reference>
<evidence type="ECO:0000256" key="4">
    <source>
        <dbReference type="RuleBase" id="RU004508"/>
    </source>
</evidence>
<evidence type="ECO:0000256" key="3">
    <source>
        <dbReference type="PIRSR" id="PIRSR000390-2"/>
    </source>
</evidence>
<dbReference type="InterPro" id="IPR000653">
    <property type="entry name" value="DegT/StrS_aminotransferase"/>
</dbReference>
<dbReference type="RefSeq" id="WP_164006145.1">
    <property type="nucleotide sequence ID" value="NZ_WUFT01000001.1"/>
</dbReference>
<dbReference type="InterPro" id="IPR015421">
    <property type="entry name" value="PyrdxlP-dep_Trfase_major"/>
</dbReference>
<comment type="caution">
    <text evidence="5">The sequence shown here is derived from an EMBL/GenBank/DDBJ whole genome shotgun (WGS) entry which is preliminary data.</text>
</comment>
<dbReference type="InterPro" id="IPR015422">
    <property type="entry name" value="PyrdxlP-dep_Trfase_small"/>
</dbReference>
<dbReference type="GO" id="GO:0000271">
    <property type="term" value="P:polysaccharide biosynthetic process"/>
    <property type="evidence" value="ECO:0007669"/>
    <property type="project" value="TreeGrafter"/>
</dbReference>
<organism evidence="5 6">
    <name type="scientific">Rhizobium phaseoli</name>
    <dbReference type="NCBI Taxonomy" id="396"/>
    <lineage>
        <taxon>Bacteria</taxon>
        <taxon>Pseudomonadati</taxon>
        <taxon>Pseudomonadota</taxon>
        <taxon>Alphaproteobacteria</taxon>
        <taxon>Hyphomicrobiales</taxon>
        <taxon>Rhizobiaceae</taxon>
        <taxon>Rhizobium/Agrobacterium group</taxon>
        <taxon>Rhizobium</taxon>
    </lineage>
</organism>
<dbReference type="PANTHER" id="PTHR30244">
    <property type="entry name" value="TRANSAMINASE"/>
    <property type="match status" value="1"/>
</dbReference>
<evidence type="ECO:0000256" key="1">
    <source>
        <dbReference type="ARBA" id="ARBA00037999"/>
    </source>
</evidence>
<dbReference type="InterPro" id="IPR015424">
    <property type="entry name" value="PyrdxlP-dep_Trfase"/>
</dbReference>
<keyword evidence="5" id="KW-0808">Transferase</keyword>
<feature type="active site" description="Proton acceptor" evidence="2">
    <location>
        <position position="186"/>
    </location>
</feature>
<proteinExistence type="inferred from homology"/>
<feature type="modified residue" description="N6-(pyridoxal phosphate)lysine" evidence="3">
    <location>
        <position position="186"/>
    </location>
</feature>
<keyword evidence="5" id="KW-0032">Aminotransferase</keyword>